<dbReference type="InterPro" id="IPR015797">
    <property type="entry name" value="NUDIX_hydrolase-like_dom_sf"/>
</dbReference>
<comment type="similarity">
    <text evidence="2">Belongs to the Nudix hydrolase family.</text>
</comment>
<dbReference type="Gene3D" id="1.10.10.10">
    <property type="entry name" value="Winged helix-like DNA-binding domain superfamily/Winged helix DNA-binding domain"/>
    <property type="match status" value="1"/>
</dbReference>
<dbReference type="InterPro" id="IPR020084">
    <property type="entry name" value="NUDIX_hydrolase_CS"/>
</dbReference>
<dbReference type="GO" id="GO:0047631">
    <property type="term" value="F:ADP-ribose diphosphatase activity"/>
    <property type="evidence" value="ECO:0007669"/>
    <property type="project" value="UniProtKB-EC"/>
</dbReference>
<evidence type="ECO:0000259" key="3">
    <source>
        <dbReference type="PROSITE" id="PS51462"/>
    </source>
</evidence>
<dbReference type="InterPro" id="IPR054105">
    <property type="entry name" value="WHD_NrtR"/>
</dbReference>
<dbReference type="InterPro" id="IPR020476">
    <property type="entry name" value="Nudix_hydrolase"/>
</dbReference>
<dbReference type="EMBL" id="CP018477">
    <property type="protein sequence ID" value="ASV74310.1"/>
    <property type="molecule type" value="Genomic_DNA"/>
</dbReference>
<dbReference type="PROSITE" id="PS51462">
    <property type="entry name" value="NUDIX"/>
    <property type="match status" value="1"/>
</dbReference>
<dbReference type="PANTHER" id="PTHR43736">
    <property type="entry name" value="ADP-RIBOSE PYROPHOSPHATASE"/>
    <property type="match status" value="1"/>
</dbReference>
<dbReference type="SUPFAM" id="SSF46785">
    <property type="entry name" value="Winged helix' DNA-binding domain"/>
    <property type="match status" value="1"/>
</dbReference>
<dbReference type="RefSeq" id="WP_095414670.1">
    <property type="nucleotide sequence ID" value="NZ_CP018477.1"/>
</dbReference>
<evidence type="ECO:0000313" key="4">
    <source>
        <dbReference type="EMBL" id="ASV74310.1"/>
    </source>
</evidence>
<reference evidence="4 5" key="1">
    <citation type="journal article" name="Front. Microbiol.">
        <title>Sugar Metabolism of the First Thermophilic Planctomycete Thermogutta terrifontis: Comparative Genomic and Transcriptomic Approaches.</title>
        <authorList>
            <person name="Elcheninov A.G."/>
            <person name="Menzel P."/>
            <person name="Gudbergsdottir S.R."/>
            <person name="Slesarev A.I."/>
            <person name="Kadnikov V.V."/>
            <person name="Krogh A."/>
            <person name="Bonch-Osmolovskaya E.A."/>
            <person name="Peng X."/>
            <person name="Kublanov I.V."/>
        </authorList>
    </citation>
    <scope>NUCLEOTIDE SEQUENCE [LARGE SCALE GENOMIC DNA]</scope>
    <source>
        <strain evidence="4 5">R1</strain>
    </source>
</reference>
<dbReference type="KEGG" id="ttf:THTE_1708"/>
<dbReference type="PRINTS" id="PR00502">
    <property type="entry name" value="NUDIXFAMILY"/>
</dbReference>
<evidence type="ECO:0000256" key="2">
    <source>
        <dbReference type="RuleBase" id="RU003476"/>
    </source>
</evidence>
<dbReference type="Proteomes" id="UP000215086">
    <property type="component" value="Chromosome"/>
</dbReference>
<feature type="domain" description="Nudix hydrolase" evidence="3">
    <location>
        <begin position="8"/>
        <end position="148"/>
    </location>
</feature>
<dbReference type="OrthoDB" id="9786141at2"/>
<keyword evidence="5" id="KW-1185">Reference proteome</keyword>
<accession>A0A286REC7</accession>
<organism evidence="4 5">
    <name type="scientific">Thermogutta terrifontis</name>
    <dbReference type="NCBI Taxonomy" id="1331910"/>
    <lineage>
        <taxon>Bacteria</taxon>
        <taxon>Pseudomonadati</taxon>
        <taxon>Planctomycetota</taxon>
        <taxon>Planctomycetia</taxon>
        <taxon>Pirellulales</taxon>
        <taxon>Thermoguttaceae</taxon>
        <taxon>Thermogutta</taxon>
    </lineage>
</organism>
<dbReference type="Gene3D" id="3.90.79.10">
    <property type="entry name" value="Nucleoside Triphosphate Pyrophosphohydrolase"/>
    <property type="match status" value="1"/>
</dbReference>
<dbReference type="InterPro" id="IPR000086">
    <property type="entry name" value="NUDIX_hydrolase_dom"/>
</dbReference>
<dbReference type="Pfam" id="PF00293">
    <property type="entry name" value="NUDIX"/>
    <property type="match status" value="1"/>
</dbReference>
<proteinExistence type="inferred from homology"/>
<dbReference type="InterPro" id="IPR036388">
    <property type="entry name" value="WH-like_DNA-bd_sf"/>
</dbReference>
<dbReference type="CDD" id="cd18873">
    <property type="entry name" value="NUDIX_NadM_like"/>
    <property type="match status" value="1"/>
</dbReference>
<dbReference type="EC" id="3.6.1.13" evidence="4"/>
<dbReference type="AlphaFoldDB" id="A0A286REC7"/>
<evidence type="ECO:0000313" key="5">
    <source>
        <dbReference type="Proteomes" id="UP000215086"/>
    </source>
</evidence>
<sequence length="245" mass="27006">MGYTYEYPRPAVCVDCVVFGLPETDTSRPPASPDVLLIQRGRPPFAGMWALPGGFVDIDEPLEAAAARELEEETGIRGAALEVAGVYGAPGRDPRGRTISIVYRALVWKSAHSPQGGDDAAKAQWFSLSALPPMAFDHNQIVKEITENLRRDIRTRPFGRELLPDSFTISELRRVYEIMLGCPVSARKLQSFLLKVGVIEPAEQAHSAPVETPTLGRRRKLFRFCSAVYEELARSGFTPEAFAGM</sequence>
<dbReference type="PANTHER" id="PTHR43736:SF1">
    <property type="entry name" value="DIHYDRONEOPTERIN TRIPHOSPHATE DIPHOSPHATASE"/>
    <property type="match status" value="1"/>
</dbReference>
<dbReference type="InterPro" id="IPR036390">
    <property type="entry name" value="WH_DNA-bd_sf"/>
</dbReference>
<protein>
    <submittedName>
        <fullName evidence="4">ADP-ribose pyrophosphatase</fullName>
        <ecNumber evidence="4">3.6.1.13</ecNumber>
    </submittedName>
</protein>
<dbReference type="Pfam" id="PF21906">
    <property type="entry name" value="WHD_NrtR"/>
    <property type="match status" value="1"/>
</dbReference>
<keyword evidence="1 2" id="KW-0378">Hydrolase</keyword>
<evidence type="ECO:0000256" key="1">
    <source>
        <dbReference type="ARBA" id="ARBA00022801"/>
    </source>
</evidence>
<gene>
    <name evidence="4" type="ORF">THTE_1708</name>
</gene>
<name>A0A286REC7_9BACT</name>
<dbReference type="SUPFAM" id="SSF55811">
    <property type="entry name" value="Nudix"/>
    <property type="match status" value="1"/>
</dbReference>
<dbReference type="PROSITE" id="PS00893">
    <property type="entry name" value="NUDIX_BOX"/>
    <property type="match status" value="1"/>
</dbReference>